<dbReference type="GO" id="GO:0032934">
    <property type="term" value="F:sterol binding"/>
    <property type="evidence" value="ECO:0007669"/>
    <property type="project" value="TreeGrafter"/>
</dbReference>
<dbReference type="GO" id="GO:0032541">
    <property type="term" value="C:cortical endoplasmic reticulum"/>
    <property type="evidence" value="ECO:0007669"/>
    <property type="project" value="TreeGrafter"/>
</dbReference>
<dbReference type="GO" id="GO:0006887">
    <property type="term" value="P:exocytosis"/>
    <property type="evidence" value="ECO:0007669"/>
    <property type="project" value="TreeGrafter"/>
</dbReference>
<name>A0A0C2Y094_SERVB</name>
<protein>
    <recommendedName>
        <fullName evidence="5">Oxysterol-binding protein</fullName>
    </recommendedName>
</protein>
<dbReference type="STRING" id="933852.A0A0C2Y094"/>
<dbReference type="InterPro" id="IPR000648">
    <property type="entry name" value="Oxysterol-bd"/>
</dbReference>
<sequence>MTSLPNETGNVADSTVATPNSLPRTSRRSQLPHPMVGNEGQLANFLKQNIGKDLSKVAFPVAFNEPISLLQRQAEDMEYAALLDQAVATNDPICRIALVATFAISGYACTRYRPGRKPFNPVLGETFEDRRTNFIAEKVCHHPTVLACHAHGNGWEYWATSEATSSFTGNSLKLEVIGWNHVKMGGDHYRWDKPPSYVRNVILGQGKYLEHVGDMTVEEARTGLSVEIKFKEKSIWNRNGINTVEGTILSLDEDILGTLNGTWDEQITLSAHSSYRRLWHVNPYPRDASTFYGFTHFTVSLNEVTPHEVSNLPGTDSRRRPDQRLLEHGKLVEAEAEKQRIEDAQRDRQRRGAERRPRWFRRVNDGSDGEGQEWVYVGGYWEAKESAWVDIGEPLW</sequence>
<dbReference type="Pfam" id="PF01237">
    <property type="entry name" value="Oxysterol_BP"/>
    <property type="match status" value="1"/>
</dbReference>
<evidence type="ECO:0000313" key="4">
    <source>
        <dbReference type="Proteomes" id="UP000054097"/>
    </source>
</evidence>
<keyword evidence="4" id="KW-1185">Reference proteome</keyword>
<dbReference type="GO" id="GO:0030011">
    <property type="term" value="P:maintenance of cell polarity"/>
    <property type="evidence" value="ECO:0007669"/>
    <property type="project" value="TreeGrafter"/>
</dbReference>
<dbReference type="SUPFAM" id="SSF144000">
    <property type="entry name" value="Oxysterol-binding protein-like"/>
    <property type="match status" value="1"/>
</dbReference>
<comment type="similarity">
    <text evidence="1">Belongs to the OSBP family.</text>
</comment>
<dbReference type="PANTHER" id="PTHR10972:SF203">
    <property type="entry name" value="OXYSTEROL-BINDING PROTEIN HOMOLOG 3"/>
    <property type="match status" value="1"/>
</dbReference>
<dbReference type="GO" id="GO:0120009">
    <property type="term" value="P:intermembrane lipid transfer"/>
    <property type="evidence" value="ECO:0007669"/>
    <property type="project" value="UniProtKB-ARBA"/>
</dbReference>
<feature type="region of interest" description="Disordered" evidence="2">
    <location>
        <begin position="1"/>
        <end position="36"/>
    </location>
</feature>
<dbReference type="EMBL" id="KN824277">
    <property type="protein sequence ID" value="KIM34522.1"/>
    <property type="molecule type" value="Genomic_DNA"/>
</dbReference>
<dbReference type="PANTHER" id="PTHR10972">
    <property type="entry name" value="OXYSTEROL-BINDING PROTEIN-RELATED"/>
    <property type="match status" value="1"/>
</dbReference>
<evidence type="ECO:0008006" key="5">
    <source>
        <dbReference type="Google" id="ProtNLM"/>
    </source>
</evidence>
<organism evidence="3 4">
    <name type="scientific">Serendipita vermifera MAFF 305830</name>
    <dbReference type="NCBI Taxonomy" id="933852"/>
    <lineage>
        <taxon>Eukaryota</taxon>
        <taxon>Fungi</taxon>
        <taxon>Dikarya</taxon>
        <taxon>Basidiomycota</taxon>
        <taxon>Agaricomycotina</taxon>
        <taxon>Agaricomycetes</taxon>
        <taxon>Sebacinales</taxon>
        <taxon>Serendipitaceae</taxon>
        <taxon>Serendipita</taxon>
    </lineage>
</organism>
<dbReference type="Proteomes" id="UP000054097">
    <property type="component" value="Unassembled WGS sequence"/>
</dbReference>
<evidence type="ECO:0000313" key="3">
    <source>
        <dbReference type="EMBL" id="KIM34522.1"/>
    </source>
</evidence>
<evidence type="ECO:0000256" key="1">
    <source>
        <dbReference type="ARBA" id="ARBA00008842"/>
    </source>
</evidence>
<gene>
    <name evidence="3" type="ORF">M408DRAFT_60423</name>
</gene>
<proteinExistence type="inferred from homology"/>
<dbReference type="InterPro" id="IPR037239">
    <property type="entry name" value="OSBP_sf"/>
</dbReference>
<dbReference type="Gene3D" id="2.40.160.120">
    <property type="match status" value="1"/>
</dbReference>
<feature type="compositionally biased region" description="Polar residues" evidence="2">
    <location>
        <begin position="1"/>
        <end position="24"/>
    </location>
</feature>
<dbReference type="OrthoDB" id="416222at2759"/>
<dbReference type="GO" id="GO:0035621">
    <property type="term" value="P:ER to Golgi ceramide transport"/>
    <property type="evidence" value="ECO:0007669"/>
    <property type="project" value="TreeGrafter"/>
</dbReference>
<dbReference type="GO" id="GO:0034727">
    <property type="term" value="P:piecemeal microautophagy of the nucleus"/>
    <property type="evidence" value="ECO:0007669"/>
    <property type="project" value="TreeGrafter"/>
</dbReference>
<dbReference type="FunFam" id="2.40.160.120:FF:000001">
    <property type="entry name" value="Oxysterol-binding protein"/>
    <property type="match status" value="1"/>
</dbReference>
<reference evidence="3 4" key="1">
    <citation type="submission" date="2014-04" db="EMBL/GenBank/DDBJ databases">
        <authorList>
            <consortium name="DOE Joint Genome Institute"/>
            <person name="Kuo A."/>
            <person name="Zuccaro A."/>
            <person name="Kohler A."/>
            <person name="Nagy L.G."/>
            <person name="Floudas D."/>
            <person name="Copeland A."/>
            <person name="Barry K.W."/>
            <person name="Cichocki N."/>
            <person name="Veneault-Fourrey C."/>
            <person name="LaButti K."/>
            <person name="Lindquist E.A."/>
            <person name="Lipzen A."/>
            <person name="Lundell T."/>
            <person name="Morin E."/>
            <person name="Murat C."/>
            <person name="Sun H."/>
            <person name="Tunlid A."/>
            <person name="Henrissat B."/>
            <person name="Grigoriev I.V."/>
            <person name="Hibbett D.S."/>
            <person name="Martin F."/>
            <person name="Nordberg H.P."/>
            <person name="Cantor M.N."/>
            <person name="Hua S.X."/>
        </authorList>
    </citation>
    <scope>NUCLEOTIDE SEQUENCE [LARGE SCALE GENOMIC DNA]</scope>
    <source>
        <strain evidence="3 4">MAFF 305830</strain>
    </source>
</reference>
<dbReference type="GO" id="GO:0006897">
    <property type="term" value="P:endocytosis"/>
    <property type="evidence" value="ECO:0007669"/>
    <property type="project" value="TreeGrafter"/>
</dbReference>
<reference evidence="4" key="2">
    <citation type="submission" date="2015-01" db="EMBL/GenBank/DDBJ databases">
        <title>Evolutionary Origins and Diversification of the Mycorrhizal Mutualists.</title>
        <authorList>
            <consortium name="DOE Joint Genome Institute"/>
            <consortium name="Mycorrhizal Genomics Consortium"/>
            <person name="Kohler A."/>
            <person name="Kuo A."/>
            <person name="Nagy L.G."/>
            <person name="Floudas D."/>
            <person name="Copeland A."/>
            <person name="Barry K.W."/>
            <person name="Cichocki N."/>
            <person name="Veneault-Fourrey C."/>
            <person name="LaButti K."/>
            <person name="Lindquist E.A."/>
            <person name="Lipzen A."/>
            <person name="Lundell T."/>
            <person name="Morin E."/>
            <person name="Murat C."/>
            <person name="Riley R."/>
            <person name="Ohm R."/>
            <person name="Sun H."/>
            <person name="Tunlid A."/>
            <person name="Henrissat B."/>
            <person name="Grigoriev I.V."/>
            <person name="Hibbett D.S."/>
            <person name="Martin F."/>
        </authorList>
    </citation>
    <scope>NUCLEOTIDE SEQUENCE [LARGE SCALE GENOMIC DNA]</scope>
    <source>
        <strain evidence="4">MAFF 305830</strain>
    </source>
</reference>
<dbReference type="AlphaFoldDB" id="A0A0C2Y094"/>
<evidence type="ECO:0000256" key="2">
    <source>
        <dbReference type="SAM" id="MobiDB-lite"/>
    </source>
</evidence>
<dbReference type="HOGENOM" id="CLU_007105_6_0_1"/>
<dbReference type="GO" id="GO:0005886">
    <property type="term" value="C:plasma membrane"/>
    <property type="evidence" value="ECO:0007669"/>
    <property type="project" value="TreeGrafter"/>
</dbReference>
<accession>A0A0C2Y094</accession>
<dbReference type="GO" id="GO:0097038">
    <property type="term" value="C:perinuclear endoplasmic reticulum"/>
    <property type="evidence" value="ECO:0007669"/>
    <property type="project" value="TreeGrafter"/>
</dbReference>
<dbReference type="GO" id="GO:0005829">
    <property type="term" value="C:cytosol"/>
    <property type="evidence" value="ECO:0007669"/>
    <property type="project" value="TreeGrafter"/>
</dbReference>